<gene>
    <name evidence="6" type="ORF">N7482_001140</name>
</gene>
<reference evidence="6" key="1">
    <citation type="submission" date="2022-11" db="EMBL/GenBank/DDBJ databases">
        <authorList>
            <person name="Petersen C."/>
        </authorList>
    </citation>
    <scope>NUCLEOTIDE SEQUENCE</scope>
    <source>
        <strain evidence="6">IBT 26290</strain>
    </source>
</reference>
<dbReference type="EMBL" id="JAPQKN010000001">
    <property type="protein sequence ID" value="KAJ5175263.1"/>
    <property type="molecule type" value="Genomic_DNA"/>
</dbReference>
<sequence>MAKAESDLRSMLSENYDPHQFPWYEPQLTEVEPEARELLEKYSHIPPHEVVPHVNSLFPYPCVGAFRFLDMSIPQSPIYDEILERLKSGQKLLDVGCALGQELRQLVFDGVASENLYAADLRRDFFEVGYDLFKDREMLKSTFFEADIFDANSALVQQLTGKVDIVNAGSFFHLFNWDQQVAAVKQVVELLRPQPGSLLVGRQAGRKDPVDPDDKENAPKRYRHDIETWKRLWRQVEEETGTKWEVEAWMEPWEGVDSVFKKYHPGVETFKLRFMSKRL</sequence>
<dbReference type="Gene3D" id="3.40.50.150">
    <property type="entry name" value="Vaccinia Virus protein VP39"/>
    <property type="match status" value="1"/>
</dbReference>
<organism evidence="6 7">
    <name type="scientific">Penicillium canariense</name>
    <dbReference type="NCBI Taxonomy" id="189055"/>
    <lineage>
        <taxon>Eukaryota</taxon>
        <taxon>Fungi</taxon>
        <taxon>Dikarya</taxon>
        <taxon>Ascomycota</taxon>
        <taxon>Pezizomycotina</taxon>
        <taxon>Eurotiomycetes</taxon>
        <taxon>Eurotiomycetidae</taxon>
        <taxon>Eurotiales</taxon>
        <taxon>Aspergillaceae</taxon>
        <taxon>Penicillium</taxon>
    </lineage>
</organism>
<dbReference type="GO" id="GO:0016740">
    <property type="term" value="F:transferase activity"/>
    <property type="evidence" value="ECO:0007669"/>
    <property type="project" value="UniProtKB-KW"/>
</dbReference>
<comment type="similarity">
    <text evidence="4">Belongs to the class I-like SAM-binding methyltransferase superfamily.</text>
</comment>
<evidence type="ECO:0000256" key="3">
    <source>
        <dbReference type="ARBA" id="ARBA00022691"/>
    </source>
</evidence>
<evidence type="ECO:0000256" key="1">
    <source>
        <dbReference type="ARBA" id="ARBA00005179"/>
    </source>
</evidence>
<evidence type="ECO:0000313" key="7">
    <source>
        <dbReference type="Proteomes" id="UP001149163"/>
    </source>
</evidence>
<dbReference type="OrthoDB" id="2094832at2759"/>
<keyword evidence="2" id="KW-0808">Transferase</keyword>
<keyword evidence="7" id="KW-1185">Reference proteome</keyword>
<dbReference type="InterPro" id="IPR029063">
    <property type="entry name" value="SAM-dependent_MTases_sf"/>
</dbReference>
<feature type="domain" description="Methyltransferase" evidence="5">
    <location>
        <begin position="93"/>
        <end position="193"/>
    </location>
</feature>
<dbReference type="InterPro" id="IPR041698">
    <property type="entry name" value="Methyltransf_25"/>
</dbReference>
<dbReference type="GeneID" id="81422441"/>
<dbReference type="PANTHER" id="PTHR35897:SF1">
    <property type="entry name" value="METHYLTRANSFERASE AUSD"/>
    <property type="match status" value="1"/>
</dbReference>
<evidence type="ECO:0000256" key="2">
    <source>
        <dbReference type="ARBA" id="ARBA00022679"/>
    </source>
</evidence>
<accession>A0A9W9LSM7</accession>
<evidence type="ECO:0000313" key="6">
    <source>
        <dbReference type="EMBL" id="KAJ5175263.1"/>
    </source>
</evidence>
<comment type="pathway">
    <text evidence="1">Secondary metabolite biosynthesis.</text>
</comment>
<evidence type="ECO:0000256" key="4">
    <source>
        <dbReference type="ARBA" id="ARBA00038314"/>
    </source>
</evidence>
<dbReference type="Proteomes" id="UP001149163">
    <property type="component" value="Unassembled WGS sequence"/>
</dbReference>
<protein>
    <recommendedName>
        <fullName evidence="5">Methyltransferase domain-containing protein</fullName>
    </recommendedName>
</protein>
<reference evidence="6" key="2">
    <citation type="journal article" date="2023" name="IMA Fungus">
        <title>Comparative genomic study of the Penicillium genus elucidates a diverse pangenome and 15 lateral gene transfer events.</title>
        <authorList>
            <person name="Petersen C."/>
            <person name="Sorensen T."/>
            <person name="Nielsen M.R."/>
            <person name="Sondergaard T.E."/>
            <person name="Sorensen J.L."/>
            <person name="Fitzpatrick D.A."/>
            <person name="Frisvad J.C."/>
            <person name="Nielsen K.L."/>
        </authorList>
    </citation>
    <scope>NUCLEOTIDE SEQUENCE</scope>
    <source>
        <strain evidence="6">IBT 26290</strain>
    </source>
</reference>
<proteinExistence type="inferred from homology"/>
<comment type="caution">
    <text evidence="6">The sequence shown here is derived from an EMBL/GenBank/DDBJ whole genome shotgun (WGS) entry which is preliminary data.</text>
</comment>
<dbReference type="AlphaFoldDB" id="A0A9W9LSM7"/>
<dbReference type="RefSeq" id="XP_056546871.1">
    <property type="nucleotide sequence ID" value="XM_056683265.1"/>
</dbReference>
<dbReference type="SUPFAM" id="SSF53335">
    <property type="entry name" value="S-adenosyl-L-methionine-dependent methyltransferases"/>
    <property type="match status" value="1"/>
</dbReference>
<name>A0A9W9LSM7_9EURO</name>
<evidence type="ECO:0000259" key="5">
    <source>
        <dbReference type="Pfam" id="PF13649"/>
    </source>
</evidence>
<dbReference type="PANTHER" id="PTHR35897">
    <property type="entry name" value="METHYLTRANSFERASE AUSD"/>
    <property type="match status" value="1"/>
</dbReference>
<dbReference type="CDD" id="cd02440">
    <property type="entry name" value="AdoMet_MTases"/>
    <property type="match status" value="1"/>
</dbReference>
<keyword evidence="3" id="KW-0949">S-adenosyl-L-methionine</keyword>
<dbReference type="Pfam" id="PF13649">
    <property type="entry name" value="Methyltransf_25"/>
    <property type="match status" value="1"/>
</dbReference>
<dbReference type="InterPro" id="IPR051654">
    <property type="entry name" value="Meroterpenoid_MTases"/>
</dbReference>